<evidence type="ECO:0000256" key="16">
    <source>
        <dbReference type="PIRSR" id="PIRSR001529-2"/>
    </source>
</evidence>
<dbReference type="SUPFAM" id="SSF55681">
    <property type="entry name" value="Class II aaRS and biotin synthetases"/>
    <property type="match status" value="1"/>
</dbReference>
<dbReference type="InterPro" id="IPR033729">
    <property type="entry name" value="SerRS_core"/>
</dbReference>
<reference evidence="19 20" key="1">
    <citation type="submission" date="2020-08" db="EMBL/GenBank/DDBJ databases">
        <title>Croceimicrobium hydrocarbonivorans gen. nov., sp. nov., a novel marine bacterium isolated from a bacterial consortium that degrades polyethylene terephthalate.</title>
        <authorList>
            <person name="Liu R."/>
        </authorList>
    </citation>
    <scope>NUCLEOTIDE SEQUENCE [LARGE SCALE GENOMIC DNA]</scope>
    <source>
        <strain evidence="19 20">A20-9</strain>
    </source>
</reference>
<evidence type="ECO:0000259" key="18">
    <source>
        <dbReference type="PROSITE" id="PS50862"/>
    </source>
</evidence>
<dbReference type="InterPro" id="IPR015866">
    <property type="entry name" value="Ser-tRNA-synth_1_N"/>
</dbReference>
<dbReference type="InterPro" id="IPR042103">
    <property type="entry name" value="SerRS_1_N_sf"/>
</dbReference>
<dbReference type="Gene3D" id="3.30.930.10">
    <property type="entry name" value="Bira Bifunctional Protein, Domain 2"/>
    <property type="match status" value="1"/>
</dbReference>
<accession>A0A7H0VBN2</accession>
<dbReference type="RefSeq" id="WP_210757666.1">
    <property type="nucleotide sequence ID" value="NZ_CP060139.1"/>
</dbReference>
<feature type="binding site" evidence="15">
    <location>
        <position position="384"/>
    </location>
    <ligand>
        <name>L-serine</name>
        <dbReference type="ChEBI" id="CHEBI:33384"/>
    </ligand>
</feature>
<comment type="pathway">
    <text evidence="2">Aminoacyl-tRNA biosynthesis; selenocysteinyl-tRNA(Sec) biosynthesis; L-seryl-tRNA(Sec) from L-serine and tRNA(Sec): step 1/1.</text>
</comment>
<evidence type="ECO:0000256" key="1">
    <source>
        <dbReference type="ARBA" id="ARBA00004496"/>
    </source>
</evidence>
<evidence type="ECO:0000256" key="12">
    <source>
        <dbReference type="ARBA" id="ARBA00047929"/>
    </source>
</evidence>
<evidence type="ECO:0000256" key="14">
    <source>
        <dbReference type="NCBIfam" id="TIGR00414"/>
    </source>
</evidence>
<keyword evidence="7" id="KW-0547">Nucleotide-binding</keyword>
<dbReference type="InterPro" id="IPR002314">
    <property type="entry name" value="aa-tRNA-synt_IIb"/>
</dbReference>
<evidence type="ECO:0000256" key="10">
    <source>
        <dbReference type="ARBA" id="ARBA00023146"/>
    </source>
</evidence>
<dbReference type="GO" id="GO:0006434">
    <property type="term" value="P:seryl-tRNA aminoacylation"/>
    <property type="evidence" value="ECO:0007669"/>
    <property type="project" value="UniProtKB-UniRule"/>
</dbReference>
<comment type="subcellular location">
    <subcellularLocation>
        <location evidence="1">Cytoplasm</location>
    </subcellularLocation>
</comment>
<gene>
    <name evidence="19" type="primary">serS</name>
    <name evidence="19" type="ORF">H4K34_12170</name>
</gene>
<evidence type="ECO:0000256" key="6">
    <source>
        <dbReference type="ARBA" id="ARBA00022598"/>
    </source>
</evidence>
<evidence type="ECO:0000256" key="11">
    <source>
        <dbReference type="ARBA" id="ARBA00039158"/>
    </source>
</evidence>
<dbReference type="EC" id="6.1.1.11" evidence="4 14"/>
<dbReference type="InterPro" id="IPR045864">
    <property type="entry name" value="aa-tRNA-synth_II/BPL/LPL"/>
</dbReference>
<dbReference type="Pfam" id="PF00587">
    <property type="entry name" value="tRNA-synt_2b"/>
    <property type="match status" value="1"/>
</dbReference>
<keyword evidence="17" id="KW-0175">Coiled coil</keyword>
<dbReference type="NCBIfam" id="TIGR00414">
    <property type="entry name" value="serS"/>
    <property type="match status" value="1"/>
</dbReference>
<dbReference type="GO" id="GO:0005737">
    <property type="term" value="C:cytoplasm"/>
    <property type="evidence" value="ECO:0007669"/>
    <property type="project" value="UniProtKB-SubCell"/>
</dbReference>
<evidence type="ECO:0000313" key="20">
    <source>
        <dbReference type="Proteomes" id="UP000516305"/>
    </source>
</evidence>
<keyword evidence="9" id="KW-0648">Protein biosynthesis</keyword>
<feature type="domain" description="Aminoacyl-transfer RNA synthetases class-II family profile" evidence="18">
    <location>
        <begin position="175"/>
        <end position="410"/>
    </location>
</feature>
<evidence type="ECO:0000256" key="15">
    <source>
        <dbReference type="PIRSR" id="PIRSR001529-1"/>
    </source>
</evidence>
<organism evidence="19 20">
    <name type="scientific">Croceimicrobium hydrocarbonivorans</name>
    <dbReference type="NCBI Taxonomy" id="2761580"/>
    <lineage>
        <taxon>Bacteria</taxon>
        <taxon>Pseudomonadati</taxon>
        <taxon>Bacteroidota</taxon>
        <taxon>Flavobacteriia</taxon>
        <taxon>Flavobacteriales</taxon>
        <taxon>Owenweeksiaceae</taxon>
        <taxon>Croceimicrobium</taxon>
    </lineage>
</organism>
<dbReference type="Gene3D" id="1.10.287.40">
    <property type="entry name" value="Serine-tRNA synthetase, tRNA binding domain"/>
    <property type="match status" value="1"/>
</dbReference>
<evidence type="ECO:0000256" key="7">
    <source>
        <dbReference type="ARBA" id="ARBA00022741"/>
    </source>
</evidence>
<dbReference type="GO" id="GO:0004828">
    <property type="term" value="F:serine-tRNA ligase activity"/>
    <property type="evidence" value="ECO:0007669"/>
    <property type="project" value="UniProtKB-UniRule"/>
</dbReference>
<dbReference type="PANTHER" id="PTHR43697:SF1">
    <property type="entry name" value="SERINE--TRNA LIGASE"/>
    <property type="match status" value="1"/>
</dbReference>
<protein>
    <recommendedName>
        <fullName evidence="11 14">Serine--tRNA ligase</fullName>
        <ecNumber evidence="4 14">6.1.1.11</ecNumber>
    </recommendedName>
</protein>
<comment type="catalytic activity">
    <reaction evidence="13">
        <text>tRNA(Ser) + L-serine + ATP = L-seryl-tRNA(Ser) + AMP + diphosphate + H(+)</text>
        <dbReference type="Rhea" id="RHEA:12292"/>
        <dbReference type="Rhea" id="RHEA-COMP:9669"/>
        <dbReference type="Rhea" id="RHEA-COMP:9703"/>
        <dbReference type="ChEBI" id="CHEBI:15378"/>
        <dbReference type="ChEBI" id="CHEBI:30616"/>
        <dbReference type="ChEBI" id="CHEBI:33019"/>
        <dbReference type="ChEBI" id="CHEBI:33384"/>
        <dbReference type="ChEBI" id="CHEBI:78442"/>
        <dbReference type="ChEBI" id="CHEBI:78533"/>
        <dbReference type="ChEBI" id="CHEBI:456215"/>
        <dbReference type="EC" id="6.1.1.11"/>
    </reaction>
</comment>
<keyword evidence="20" id="KW-1185">Reference proteome</keyword>
<evidence type="ECO:0000256" key="17">
    <source>
        <dbReference type="SAM" id="Coils"/>
    </source>
</evidence>
<evidence type="ECO:0000313" key="19">
    <source>
        <dbReference type="EMBL" id="QNR23130.1"/>
    </source>
</evidence>
<comment type="catalytic activity">
    <reaction evidence="12">
        <text>tRNA(Sec) + L-serine + ATP = L-seryl-tRNA(Sec) + AMP + diphosphate + H(+)</text>
        <dbReference type="Rhea" id="RHEA:42580"/>
        <dbReference type="Rhea" id="RHEA-COMP:9742"/>
        <dbReference type="Rhea" id="RHEA-COMP:10128"/>
        <dbReference type="ChEBI" id="CHEBI:15378"/>
        <dbReference type="ChEBI" id="CHEBI:30616"/>
        <dbReference type="ChEBI" id="CHEBI:33019"/>
        <dbReference type="ChEBI" id="CHEBI:33384"/>
        <dbReference type="ChEBI" id="CHEBI:78442"/>
        <dbReference type="ChEBI" id="CHEBI:78533"/>
        <dbReference type="ChEBI" id="CHEBI:456215"/>
        <dbReference type="EC" id="6.1.1.11"/>
    </reaction>
</comment>
<evidence type="ECO:0000256" key="3">
    <source>
        <dbReference type="ARBA" id="ARBA00010728"/>
    </source>
</evidence>
<evidence type="ECO:0000256" key="2">
    <source>
        <dbReference type="ARBA" id="ARBA00005045"/>
    </source>
</evidence>
<feature type="binding site" evidence="15">
    <location>
        <position position="233"/>
    </location>
    <ligand>
        <name>L-serine</name>
        <dbReference type="ChEBI" id="CHEBI:33384"/>
    </ligand>
</feature>
<keyword evidence="6 19" id="KW-0436">Ligase</keyword>
<feature type="binding site" evidence="16">
    <location>
        <begin position="264"/>
        <end position="266"/>
    </location>
    <ligand>
        <name>ATP</name>
        <dbReference type="ChEBI" id="CHEBI:30616"/>
    </ligand>
</feature>
<dbReference type="Proteomes" id="UP000516305">
    <property type="component" value="Chromosome"/>
</dbReference>
<dbReference type="InterPro" id="IPR010978">
    <property type="entry name" value="tRNA-bd_arm"/>
</dbReference>
<keyword evidence="8 16" id="KW-0067">ATP-binding</keyword>
<dbReference type="KEGG" id="chyd:H4K34_12170"/>
<feature type="binding site" evidence="15">
    <location>
        <position position="264"/>
    </location>
    <ligand>
        <name>L-serine</name>
        <dbReference type="ChEBI" id="CHEBI:33384"/>
    </ligand>
</feature>
<evidence type="ECO:0000256" key="13">
    <source>
        <dbReference type="ARBA" id="ARBA00048823"/>
    </source>
</evidence>
<feature type="binding site" evidence="16">
    <location>
        <begin position="351"/>
        <end position="354"/>
    </location>
    <ligand>
        <name>ATP</name>
        <dbReference type="ChEBI" id="CHEBI:30616"/>
    </ligand>
</feature>
<dbReference type="Pfam" id="PF02403">
    <property type="entry name" value="Seryl_tRNA_N"/>
    <property type="match status" value="1"/>
</dbReference>
<keyword evidence="5" id="KW-0963">Cytoplasm</keyword>
<dbReference type="GO" id="GO:0005524">
    <property type="term" value="F:ATP binding"/>
    <property type="evidence" value="ECO:0007669"/>
    <property type="project" value="UniProtKB-KW"/>
</dbReference>
<evidence type="ECO:0000256" key="8">
    <source>
        <dbReference type="ARBA" id="ARBA00022840"/>
    </source>
</evidence>
<feature type="coiled-coil region" evidence="17">
    <location>
        <begin position="32"/>
        <end position="106"/>
    </location>
</feature>
<comment type="similarity">
    <text evidence="3">Belongs to the class-II aminoacyl-tRNA synthetase family. Type-1 seryl-tRNA synthetase subfamily.</text>
</comment>
<evidence type="ECO:0000256" key="5">
    <source>
        <dbReference type="ARBA" id="ARBA00022490"/>
    </source>
</evidence>
<dbReference type="EMBL" id="CP060139">
    <property type="protein sequence ID" value="QNR23130.1"/>
    <property type="molecule type" value="Genomic_DNA"/>
</dbReference>
<dbReference type="PROSITE" id="PS50862">
    <property type="entry name" value="AA_TRNA_LIGASE_II"/>
    <property type="match status" value="1"/>
</dbReference>
<feature type="binding site" evidence="15">
    <location>
        <position position="287"/>
    </location>
    <ligand>
        <name>L-serine</name>
        <dbReference type="ChEBI" id="CHEBI:33384"/>
    </ligand>
</feature>
<name>A0A7H0VBN2_9FLAO</name>
<dbReference type="InterPro" id="IPR006195">
    <property type="entry name" value="aa-tRNA-synth_II"/>
</dbReference>
<dbReference type="InterPro" id="IPR002317">
    <property type="entry name" value="Ser-tRNA-ligase_type_1"/>
</dbReference>
<dbReference type="CDD" id="cd00770">
    <property type="entry name" value="SerRS_core"/>
    <property type="match status" value="1"/>
</dbReference>
<dbReference type="PANTHER" id="PTHR43697">
    <property type="entry name" value="SERYL-TRNA SYNTHETASE"/>
    <property type="match status" value="1"/>
</dbReference>
<evidence type="ECO:0000256" key="9">
    <source>
        <dbReference type="ARBA" id="ARBA00022917"/>
    </source>
</evidence>
<sequence length="422" mass="47617">MLEITYLREHAQEAAAGLKKRGLDAEQSIQDILKLDELRRQNQNELDQALAESNQISKEIGLLYKEGKREEADKAKARTAELKDRIKELQQEQEQLKNSLDQDLVALPNVPIDIVPAGKSEADNEEVKRVGEIKAMPEGAKPHWELAEELKLIRFDLGVKITGAGFPVYQGKGARLQRALINFFLEENRNAGFEEYQPPLMVNEDSGFGTGQLPDKEGQMYHVTEDKLYAIPTAEVPITNIFRGDIIEDEDLPIKATAYSACFRREAGSYGKDVRGLNRLHQFDKVEIVCLTKPEDSMPMLDSMVEHVAGLLEKLELPYRILRLCGGDMGFTSAITYDFEVWSAAQERWLEVSSVSNFKTFQTNRMKIRYRGEDKKTQLLHSLNGSALALPRIVAALLENHQGEDGIRIPEALQAFTGFDKI</sequence>
<evidence type="ECO:0000256" key="4">
    <source>
        <dbReference type="ARBA" id="ARBA00012840"/>
    </source>
</evidence>
<dbReference type="PRINTS" id="PR00981">
    <property type="entry name" value="TRNASYNTHSER"/>
</dbReference>
<dbReference type="AlphaFoldDB" id="A0A7H0VBN2"/>
<keyword evidence="10" id="KW-0030">Aminoacyl-tRNA synthetase</keyword>
<proteinExistence type="inferred from homology"/>
<dbReference type="PIRSF" id="PIRSF001529">
    <property type="entry name" value="Ser-tRNA-synth_IIa"/>
    <property type="match status" value="1"/>
</dbReference>
<dbReference type="SUPFAM" id="SSF46589">
    <property type="entry name" value="tRNA-binding arm"/>
    <property type="match status" value="1"/>
</dbReference>